<keyword evidence="1" id="KW-0812">Transmembrane</keyword>
<feature type="transmembrane region" description="Helical" evidence="1">
    <location>
        <begin position="12"/>
        <end position="35"/>
    </location>
</feature>
<keyword evidence="1" id="KW-1133">Transmembrane helix</keyword>
<evidence type="ECO:0000313" key="3">
    <source>
        <dbReference type="Proteomes" id="UP001379533"/>
    </source>
</evidence>
<feature type="transmembrane region" description="Helical" evidence="1">
    <location>
        <begin position="70"/>
        <end position="87"/>
    </location>
</feature>
<dbReference type="EMBL" id="CP089982">
    <property type="protein sequence ID" value="WXB00084.1"/>
    <property type="molecule type" value="Genomic_DNA"/>
</dbReference>
<feature type="transmembrane region" description="Helical" evidence="1">
    <location>
        <begin position="41"/>
        <end position="63"/>
    </location>
</feature>
<gene>
    <name evidence="2" type="ORF">LZC95_25120</name>
</gene>
<name>A0ABZ2KN42_9BACT</name>
<evidence type="ECO:0000256" key="1">
    <source>
        <dbReference type="SAM" id="Phobius"/>
    </source>
</evidence>
<protein>
    <submittedName>
        <fullName evidence="2">Uncharacterized protein</fullName>
    </submittedName>
</protein>
<reference evidence="2 3" key="1">
    <citation type="submission" date="2021-12" db="EMBL/GenBank/DDBJ databases">
        <title>Discovery of the Pendulisporaceae a myxobacterial family with distinct sporulation behavior and unique specialized metabolism.</title>
        <authorList>
            <person name="Garcia R."/>
            <person name="Popoff A."/>
            <person name="Bader C.D."/>
            <person name="Loehr J."/>
            <person name="Walesch S."/>
            <person name="Walt C."/>
            <person name="Boldt J."/>
            <person name="Bunk B."/>
            <person name="Haeckl F.J.F.P.J."/>
            <person name="Gunesch A.P."/>
            <person name="Birkelbach J."/>
            <person name="Nuebel U."/>
            <person name="Pietschmann T."/>
            <person name="Bach T."/>
            <person name="Mueller R."/>
        </authorList>
    </citation>
    <scope>NUCLEOTIDE SEQUENCE [LARGE SCALE GENOMIC DNA]</scope>
    <source>
        <strain evidence="2 3">MSr12523</strain>
    </source>
</reference>
<sequence>MEADPRVPYKSLFAASLALLAYSTLTAVALAAYFARTTQPWTYNSVLATVSCVLGVVASAIVWRWPSRPALIAGMAVMLSSLLRVGPFNEWTWVSFTMLAVTTLLLVPLVHALVLLPPHS</sequence>
<dbReference type="RefSeq" id="WP_394850725.1">
    <property type="nucleotide sequence ID" value="NZ_CP089982.1"/>
</dbReference>
<organism evidence="2 3">
    <name type="scientific">Pendulispora brunnea</name>
    <dbReference type="NCBI Taxonomy" id="2905690"/>
    <lineage>
        <taxon>Bacteria</taxon>
        <taxon>Pseudomonadati</taxon>
        <taxon>Myxococcota</taxon>
        <taxon>Myxococcia</taxon>
        <taxon>Myxococcales</taxon>
        <taxon>Sorangiineae</taxon>
        <taxon>Pendulisporaceae</taxon>
        <taxon>Pendulispora</taxon>
    </lineage>
</organism>
<keyword evidence="3" id="KW-1185">Reference proteome</keyword>
<dbReference type="Proteomes" id="UP001379533">
    <property type="component" value="Chromosome"/>
</dbReference>
<keyword evidence="1" id="KW-0472">Membrane</keyword>
<feature type="transmembrane region" description="Helical" evidence="1">
    <location>
        <begin position="93"/>
        <end position="116"/>
    </location>
</feature>
<evidence type="ECO:0000313" key="2">
    <source>
        <dbReference type="EMBL" id="WXB00084.1"/>
    </source>
</evidence>
<accession>A0ABZ2KN42</accession>
<proteinExistence type="predicted"/>